<evidence type="ECO:0000256" key="4">
    <source>
        <dbReference type="ARBA" id="ARBA00022475"/>
    </source>
</evidence>
<reference evidence="11 12" key="1">
    <citation type="submission" date="2017-03" db="EMBL/GenBank/DDBJ databases">
        <title>Sulfur activation and transportation mechanism of thermophilic Archaea Acidianus manzaensis YN-25.</title>
        <authorList>
            <person name="Ma Y."/>
            <person name="Yang Y."/>
            <person name="Xia J."/>
        </authorList>
    </citation>
    <scope>NUCLEOTIDE SEQUENCE [LARGE SCALE GENOMIC DNA]</scope>
    <source>
        <strain evidence="11 12">YN-25</strain>
    </source>
</reference>
<feature type="transmembrane region" description="Helical" evidence="9">
    <location>
        <begin position="103"/>
        <end position="125"/>
    </location>
</feature>
<evidence type="ECO:0000256" key="6">
    <source>
        <dbReference type="ARBA" id="ARBA00022692"/>
    </source>
</evidence>
<evidence type="ECO:0000256" key="2">
    <source>
        <dbReference type="ARBA" id="ARBA00009047"/>
    </source>
</evidence>
<evidence type="ECO:0000313" key="11">
    <source>
        <dbReference type="EMBL" id="ARM74614.1"/>
    </source>
</evidence>
<keyword evidence="4" id="KW-1003">Cell membrane</keyword>
<dbReference type="PANTHER" id="PTHR32243">
    <property type="entry name" value="MALTOSE TRANSPORT SYSTEM PERMEASE-RELATED"/>
    <property type="match status" value="1"/>
</dbReference>
<dbReference type="CDD" id="cd06261">
    <property type="entry name" value="TM_PBP2"/>
    <property type="match status" value="1"/>
</dbReference>
<dbReference type="Gene3D" id="1.10.3720.10">
    <property type="entry name" value="MetI-like"/>
    <property type="match status" value="1"/>
</dbReference>
<gene>
    <name evidence="11" type="ORF">B6F84_00275</name>
</gene>
<dbReference type="GO" id="GO:0005886">
    <property type="term" value="C:plasma membrane"/>
    <property type="evidence" value="ECO:0007669"/>
    <property type="project" value="UniProtKB-SubCell"/>
</dbReference>
<evidence type="ECO:0000256" key="5">
    <source>
        <dbReference type="ARBA" id="ARBA00022597"/>
    </source>
</evidence>
<dbReference type="Pfam" id="PF00528">
    <property type="entry name" value="BPD_transp_1"/>
    <property type="match status" value="1"/>
</dbReference>
<organism evidence="11 12">
    <name type="scientific">Acidianus manzaensis</name>
    <dbReference type="NCBI Taxonomy" id="282676"/>
    <lineage>
        <taxon>Archaea</taxon>
        <taxon>Thermoproteota</taxon>
        <taxon>Thermoprotei</taxon>
        <taxon>Sulfolobales</taxon>
        <taxon>Sulfolobaceae</taxon>
        <taxon>Acidianus</taxon>
    </lineage>
</organism>
<dbReference type="InterPro" id="IPR000515">
    <property type="entry name" value="MetI-like"/>
</dbReference>
<comment type="similarity">
    <text evidence="2">Belongs to the binding-protein-dependent transport system permease family. MalFG subfamily.</text>
</comment>
<keyword evidence="12" id="KW-1185">Reference proteome</keyword>
<dbReference type="PANTHER" id="PTHR32243:SF50">
    <property type="entry name" value="MALTOSE_MALTODEXTRIN TRANSPORT SYSTEM PERMEASE PROTEIN MALG"/>
    <property type="match status" value="1"/>
</dbReference>
<dbReference type="InterPro" id="IPR035906">
    <property type="entry name" value="MetI-like_sf"/>
</dbReference>
<dbReference type="SUPFAM" id="SSF161098">
    <property type="entry name" value="MetI-like"/>
    <property type="match status" value="1"/>
</dbReference>
<feature type="transmembrane region" description="Helical" evidence="9">
    <location>
        <begin position="210"/>
        <end position="233"/>
    </location>
</feature>
<evidence type="ECO:0000313" key="12">
    <source>
        <dbReference type="Proteomes" id="UP000193404"/>
    </source>
</evidence>
<evidence type="ECO:0000256" key="8">
    <source>
        <dbReference type="ARBA" id="ARBA00023136"/>
    </source>
</evidence>
<evidence type="ECO:0000259" key="10">
    <source>
        <dbReference type="PROSITE" id="PS50928"/>
    </source>
</evidence>
<keyword evidence="7 9" id="KW-1133">Transmembrane helix</keyword>
<comment type="subcellular location">
    <subcellularLocation>
        <location evidence="1 9">Cell membrane</location>
        <topology evidence="1 9">Multi-pass membrane protein</topology>
    </subcellularLocation>
</comment>
<feature type="transmembrane region" description="Helical" evidence="9">
    <location>
        <begin position="273"/>
        <end position="293"/>
    </location>
</feature>
<proteinExistence type="inferred from homology"/>
<sequence length="309" mass="34188">MQEVKKEEKKNIQTQKRGSKGKYIIGKIVRLFISYSALIIMTLFSIFPLYYVFLTSFSNAPNLISLDVSDLIPKHLYFTAYKYLLFSSFYGGASFPVWVRNSLILASATAIFSVILAMITGYALSRLNIPAKKTLATFIYIITFFPYTATAVPLYLLFAQFHLLNYVGLVLAYTPGTAIFAAFLAKLSIDSIPSSYEEAAMIDGLSRFQAFLRIVMRLALPVVALTALLGFLGAYMDFALAYAFILPHIKLWTATIGLYYLAGLINPASAPAYNLFAAGAVLMGIPLMALFLVSQRMMTRAYSSLAGVK</sequence>
<evidence type="ECO:0000256" key="1">
    <source>
        <dbReference type="ARBA" id="ARBA00004651"/>
    </source>
</evidence>
<feature type="transmembrane region" description="Helical" evidence="9">
    <location>
        <begin position="164"/>
        <end position="189"/>
    </location>
</feature>
<dbReference type="EMBL" id="CP020477">
    <property type="protein sequence ID" value="ARM74614.1"/>
    <property type="molecule type" value="Genomic_DNA"/>
</dbReference>
<dbReference type="InterPro" id="IPR050901">
    <property type="entry name" value="BP-dep_ABC_trans_perm"/>
</dbReference>
<dbReference type="PROSITE" id="PS50928">
    <property type="entry name" value="ABC_TM1"/>
    <property type="match status" value="1"/>
</dbReference>
<accession>A0A1W6JWM0</accession>
<keyword evidence="3 9" id="KW-0813">Transport</keyword>
<feature type="transmembrane region" description="Helical" evidence="9">
    <location>
        <begin position="137"/>
        <end position="158"/>
    </location>
</feature>
<dbReference type="AlphaFoldDB" id="A0A1W6JWM0"/>
<evidence type="ECO:0000256" key="9">
    <source>
        <dbReference type="RuleBase" id="RU363032"/>
    </source>
</evidence>
<dbReference type="OrthoDB" id="45815at2157"/>
<keyword evidence="6 9" id="KW-0812">Transmembrane</keyword>
<name>A0A1W6JWM0_9CREN</name>
<feature type="transmembrane region" description="Helical" evidence="9">
    <location>
        <begin position="32"/>
        <end position="53"/>
    </location>
</feature>
<evidence type="ECO:0000256" key="7">
    <source>
        <dbReference type="ARBA" id="ARBA00022989"/>
    </source>
</evidence>
<feature type="domain" description="ABC transmembrane type-1" evidence="10">
    <location>
        <begin position="99"/>
        <end position="294"/>
    </location>
</feature>
<dbReference type="Proteomes" id="UP000193404">
    <property type="component" value="Chromosome"/>
</dbReference>
<dbReference type="KEGG" id="aman:B6F84_00275"/>
<evidence type="ECO:0000256" key="3">
    <source>
        <dbReference type="ARBA" id="ARBA00022448"/>
    </source>
</evidence>
<protein>
    <submittedName>
        <fullName evidence="11">Sugar ABC transporter permease</fullName>
    </submittedName>
</protein>
<dbReference type="GO" id="GO:0055085">
    <property type="term" value="P:transmembrane transport"/>
    <property type="evidence" value="ECO:0007669"/>
    <property type="project" value="InterPro"/>
</dbReference>
<keyword evidence="8 9" id="KW-0472">Membrane</keyword>
<feature type="transmembrane region" description="Helical" evidence="9">
    <location>
        <begin position="239"/>
        <end position="261"/>
    </location>
</feature>
<dbReference type="STRING" id="282676.B6F84_00275"/>
<keyword evidence="5" id="KW-0762">Sugar transport</keyword>